<dbReference type="Ensembl" id="ENSCMUT00000014184.2">
    <property type="protein sequence ID" value="ENSCMUP00000013207.1"/>
    <property type="gene ID" value="ENSCMUG00000008295.2"/>
</dbReference>
<evidence type="ECO:0000313" key="2">
    <source>
        <dbReference type="Proteomes" id="UP000694553"/>
    </source>
</evidence>
<name>A0A8C3DZ64_CORMO</name>
<reference evidence="1" key="3">
    <citation type="submission" date="2025-09" db="UniProtKB">
        <authorList>
            <consortium name="Ensembl"/>
        </authorList>
    </citation>
    <scope>IDENTIFICATION</scope>
</reference>
<protein>
    <submittedName>
        <fullName evidence="1">Uncharacterized protein</fullName>
    </submittedName>
</protein>
<sequence length="120" mass="13646">MTEGRRPWHRLPREAVAAPSQEVSKVRGWGKISFKTKPFYDSLESGWVRSVAKGLHKPQFQWNFLPTMGCRNMLCVHLTGESRGIKTQSKKNDVQILSIIKTGSTHTRGKEKELQYSSSS</sequence>
<keyword evidence="2" id="KW-1185">Reference proteome</keyword>
<reference evidence="1" key="2">
    <citation type="submission" date="2025-08" db="UniProtKB">
        <authorList>
            <consortium name="Ensembl"/>
        </authorList>
    </citation>
    <scope>IDENTIFICATION</scope>
</reference>
<evidence type="ECO:0000313" key="1">
    <source>
        <dbReference type="Ensembl" id="ENSCMUP00000013207.1"/>
    </source>
</evidence>
<accession>A0A8C3DZ64</accession>
<dbReference type="Proteomes" id="UP000694553">
    <property type="component" value="Unassembled WGS sequence"/>
</dbReference>
<proteinExistence type="predicted"/>
<reference evidence="2" key="1">
    <citation type="submission" date="2019-10" db="EMBL/GenBank/DDBJ databases">
        <title>Corvus moneduloides (New Caledonian crow) genome, bCorMon1, primary haplotype.</title>
        <authorList>
            <person name="Rutz C."/>
            <person name="Fungtammasan C."/>
            <person name="Mountcastle J."/>
            <person name="Formenti G."/>
            <person name="Chow W."/>
            <person name="Howe K."/>
            <person name="Steele M.P."/>
            <person name="Fernandes J."/>
            <person name="Gilbert M.T.P."/>
            <person name="Fedrigo O."/>
            <person name="Jarvis E.D."/>
            <person name="Gemmell N."/>
        </authorList>
    </citation>
    <scope>NUCLEOTIDE SEQUENCE [LARGE SCALE GENOMIC DNA]</scope>
</reference>
<organism evidence="1 2">
    <name type="scientific">Corvus moneduloides</name>
    <name type="common">New Caledonian crow</name>
    <dbReference type="NCBI Taxonomy" id="1196302"/>
    <lineage>
        <taxon>Eukaryota</taxon>
        <taxon>Metazoa</taxon>
        <taxon>Chordata</taxon>
        <taxon>Craniata</taxon>
        <taxon>Vertebrata</taxon>
        <taxon>Euteleostomi</taxon>
        <taxon>Archelosauria</taxon>
        <taxon>Archosauria</taxon>
        <taxon>Dinosauria</taxon>
        <taxon>Saurischia</taxon>
        <taxon>Theropoda</taxon>
        <taxon>Coelurosauria</taxon>
        <taxon>Aves</taxon>
        <taxon>Neognathae</taxon>
        <taxon>Neoaves</taxon>
        <taxon>Telluraves</taxon>
        <taxon>Australaves</taxon>
        <taxon>Passeriformes</taxon>
        <taxon>Corvoidea</taxon>
        <taxon>Corvidae</taxon>
        <taxon>Corvus</taxon>
    </lineage>
</organism>
<dbReference type="AlphaFoldDB" id="A0A8C3DZ64"/>